<keyword evidence="3" id="KW-1185">Reference proteome</keyword>
<sequence>MEPSWIILSFTGLIVLSAMIFVVIRNIKDKKKFEEDLNKSSHHYEEESEVHDLK</sequence>
<reference evidence="2 3" key="1">
    <citation type="submission" date="2024-03" db="EMBL/GenBank/DDBJ databases">
        <title>Flavobacterium soyae.</title>
        <authorList>
            <person name="Zheng W."/>
        </authorList>
    </citation>
    <scope>NUCLEOTIDE SEQUENCE [LARGE SCALE GENOMIC DNA]</scope>
    <source>
        <strain evidence="2 3">55</strain>
    </source>
</reference>
<dbReference type="RefSeq" id="WP_406843365.1">
    <property type="nucleotide sequence ID" value="NZ_CP150845.1"/>
</dbReference>
<name>A0ABZ2UE65_9FLAO</name>
<gene>
    <name evidence="2" type="ORF">AABD74_14895</name>
</gene>
<keyword evidence="1" id="KW-1133">Transmembrane helix</keyword>
<accession>A0ABZ2UE65</accession>
<proteinExistence type="predicted"/>
<keyword evidence="1" id="KW-0812">Transmembrane</keyword>
<protein>
    <submittedName>
        <fullName evidence="2">FeoB-associated Cys-rich membrane protein</fullName>
    </submittedName>
</protein>
<organism evidence="2 3">
    <name type="scientific">Flavobacterium soyae</name>
    <dbReference type="NCBI Taxonomy" id="2903098"/>
    <lineage>
        <taxon>Bacteria</taxon>
        <taxon>Pseudomonadati</taxon>
        <taxon>Bacteroidota</taxon>
        <taxon>Flavobacteriia</taxon>
        <taxon>Flavobacteriales</taxon>
        <taxon>Flavobacteriaceae</taxon>
        <taxon>Flavobacterium</taxon>
    </lineage>
</organism>
<evidence type="ECO:0000313" key="2">
    <source>
        <dbReference type="EMBL" id="WYZ18449.1"/>
    </source>
</evidence>
<evidence type="ECO:0000256" key="1">
    <source>
        <dbReference type="SAM" id="Phobius"/>
    </source>
</evidence>
<keyword evidence="1" id="KW-0472">Membrane</keyword>
<evidence type="ECO:0000313" key="3">
    <source>
        <dbReference type="Proteomes" id="UP001623852"/>
    </source>
</evidence>
<dbReference type="Proteomes" id="UP001623852">
    <property type="component" value="Chromosome"/>
</dbReference>
<feature type="transmembrane region" description="Helical" evidence="1">
    <location>
        <begin position="6"/>
        <end position="24"/>
    </location>
</feature>
<dbReference type="EMBL" id="CP150845">
    <property type="protein sequence ID" value="WYZ18449.1"/>
    <property type="molecule type" value="Genomic_DNA"/>
</dbReference>